<dbReference type="RefSeq" id="WP_262580720.1">
    <property type="nucleotide sequence ID" value="NZ_JAOQJV010000001.1"/>
</dbReference>
<protein>
    <submittedName>
        <fullName evidence="1">YabP/YqfC family sporulation protein</fullName>
    </submittedName>
</protein>
<dbReference type="Pfam" id="PF07873">
    <property type="entry name" value="YabP"/>
    <property type="match status" value="1"/>
</dbReference>
<gene>
    <name evidence="1" type="ORF">OCV65_01785</name>
</gene>
<evidence type="ECO:0000313" key="2">
    <source>
        <dbReference type="Proteomes" id="UP001207605"/>
    </source>
</evidence>
<sequence length="89" mass="10170">MKDKLIDHVSDAAEMPKDVALKAPILTLTGRTELTIENYRGIQEYSELLIRVQTGSGEVCIKGKNLWIEYYTNLEMLIRGRIIAVEFKN</sequence>
<accession>A0ABT2S3G2</accession>
<dbReference type="InterPro" id="IPR022476">
    <property type="entry name" value="Spore_YabP/YqfC"/>
</dbReference>
<dbReference type="Proteomes" id="UP001207605">
    <property type="component" value="Unassembled WGS sequence"/>
</dbReference>
<proteinExistence type="predicted"/>
<keyword evidence="2" id="KW-1185">Reference proteome</keyword>
<dbReference type="EMBL" id="JAOQJV010000001">
    <property type="protein sequence ID" value="MCU6698977.1"/>
    <property type="molecule type" value="Genomic_DNA"/>
</dbReference>
<organism evidence="1 2">
    <name type="scientific">Dorea ammoniilytica</name>
    <dbReference type="NCBI Taxonomy" id="2981788"/>
    <lineage>
        <taxon>Bacteria</taxon>
        <taxon>Bacillati</taxon>
        <taxon>Bacillota</taxon>
        <taxon>Clostridia</taxon>
        <taxon>Lachnospirales</taxon>
        <taxon>Lachnospiraceae</taxon>
        <taxon>Dorea</taxon>
    </lineage>
</organism>
<name>A0ABT2S3G2_9FIRM</name>
<reference evidence="1 2" key="1">
    <citation type="journal article" date="2021" name="ISME Commun">
        <title>Automated analysis of genomic sequences facilitates high-throughput and comprehensive description of bacteria.</title>
        <authorList>
            <person name="Hitch T.C.A."/>
        </authorList>
    </citation>
    <scope>NUCLEOTIDE SEQUENCE [LARGE SCALE GENOMIC DNA]</scope>
    <source>
        <strain evidence="1 2">Sanger_02</strain>
    </source>
</reference>
<evidence type="ECO:0000313" key="1">
    <source>
        <dbReference type="EMBL" id="MCU6698977.1"/>
    </source>
</evidence>
<comment type="caution">
    <text evidence="1">The sequence shown here is derived from an EMBL/GenBank/DDBJ whole genome shotgun (WGS) entry which is preliminary data.</text>
</comment>